<accession>A0A9P6ASK2</accession>
<dbReference type="PANTHER" id="PTHR43766:SF1">
    <property type="entry name" value="TRYPTOPHAN--TRNA LIGASE, MITOCHONDRIAL"/>
    <property type="match status" value="1"/>
</dbReference>
<comment type="caution">
    <text evidence="11">The sequence shown here is derived from an EMBL/GenBank/DDBJ whole genome shotgun (WGS) entry which is preliminary data.</text>
</comment>
<dbReference type="FunFam" id="1.10.240.10:FF:000002">
    <property type="entry name" value="Tryptophan--tRNA ligase"/>
    <property type="match status" value="1"/>
</dbReference>
<dbReference type="Pfam" id="PF00579">
    <property type="entry name" value="tRNA-synt_1b"/>
    <property type="match status" value="1"/>
</dbReference>
<dbReference type="PRINTS" id="PR01039">
    <property type="entry name" value="TRNASYNTHTRP"/>
</dbReference>
<keyword evidence="12" id="KW-1185">Reference proteome</keyword>
<dbReference type="Gene3D" id="3.40.50.620">
    <property type="entry name" value="HUPs"/>
    <property type="match status" value="1"/>
</dbReference>
<evidence type="ECO:0000256" key="7">
    <source>
        <dbReference type="ARBA" id="ARBA00022917"/>
    </source>
</evidence>
<dbReference type="GO" id="GO:0005759">
    <property type="term" value="C:mitochondrial matrix"/>
    <property type="evidence" value="ECO:0007669"/>
    <property type="project" value="TreeGrafter"/>
</dbReference>
<name>A0A9P6ASK2_9AGAM</name>
<dbReference type="GO" id="GO:0070183">
    <property type="term" value="P:mitochondrial tryptophanyl-tRNA aminoacylation"/>
    <property type="evidence" value="ECO:0007669"/>
    <property type="project" value="TreeGrafter"/>
</dbReference>
<dbReference type="GO" id="GO:0005524">
    <property type="term" value="F:ATP binding"/>
    <property type="evidence" value="ECO:0007669"/>
    <property type="project" value="UniProtKB-KW"/>
</dbReference>
<dbReference type="InterPro" id="IPR014729">
    <property type="entry name" value="Rossmann-like_a/b/a_fold"/>
</dbReference>
<protein>
    <recommendedName>
        <fullName evidence="3">tryptophan--tRNA ligase</fullName>
        <ecNumber evidence="3">6.1.1.2</ecNumber>
    </recommendedName>
    <alternativeName>
        <fullName evidence="9">Tryptophanyl-tRNA synthetase</fullName>
    </alternativeName>
</protein>
<dbReference type="EC" id="6.1.1.2" evidence="3"/>
<keyword evidence="5 10" id="KW-0547">Nucleotide-binding</keyword>
<reference evidence="11" key="1">
    <citation type="journal article" date="2020" name="Nat. Commun.">
        <title>Large-scale genome sequencing of mycorrhizal fungi provides insights into the early evolution of symbiotic traits.</title>
        <authorList>
            <person name="Miyauchi S."/>
            <person name="Kiss E."/>
            <person name="Kuo A."/>
            <person name="Drula E."/>
            <person name="Kohler A."/>
            <person name="Sanchez-Garcia M."/>
            <person name="Morin E."/>
            <person name="Andreopoulos B."/>
            <person name="Barry K.W."/>
            <person name="Bonito G."/>
            <person name="Buee M."/>
            <person name="Carver A."/>
            <person name="Chen C."/>
            <person name="Cichocki N."/>
            <person name="Clum A."/>
            <person name="Culley D."/>
            <person name="Crous P.W."/>
            <person name="Fauchery L."/>
            <person name="Girlanda M."/>
            <person name="Hayes R.D."/>
            <person name="Keri Z."/>
            <person name="LaButti K."/>
            <person name="Lipzen A."/>
            <person name="Lombard V."/>
            <person name="Magnuson J."/>
            <person name="Maillard F."/>
            <person name="Murat C."/>
            <person name="Nolan M."/>
            <person name="Ohm R.A."/>
            <person name="Pangilinan J."/>
            <person name="Pereira M.F."/>
            <person name="Perotto S."/>
            <person name="Peter M."/>
            <person name="Pfister S."/>
            <person name="Riley R."/>
            <person name="Sitrit Y."/>
            <person name="Stielow J.B."/>
            <person name="Szollosi G."/>
            <person name="Zifcakova L."/>
            <person name="Stursova M."/>
            <person name="Spatafora J.W."/>
            <person name="Tedersoo L."/>
            <person name="Vaario L.M."/>
            <person name="Yamada A."/>
            <person name="Yan M."/>
            <person name="Wang P."/>
            <person name="Xu J."/>
            <person name="Bruns T."/>
            <person name="Baldrian P."/>
            <person name="Vilgalys R."/>
            <person name="Dunand C."/>
            <person name="Henrissat B."/>
            <person name="Grigoriev I.V."/>
            <person name="Hibbett D."/>
            <person name="Nagy L.G."/>
            <person name="Martin F.M."/>
        </authorList>
    </citation>
    <scope>NUCLEOTIDE SEQUENCE</scope>
    <source>
        <strain evidence="11">UP504</strain>
    </source>
</reference>
<keyword evidence="8 10" id="KW-0030">Aminoacyl-tRNA synthetase</keyword>
<evidence type="ECO:0000256" key="3">
    <source>
        <dbReference type="ARBA" id="ARBA00013161"/>
    </source>
</evidence>
<evidence type="ECO:0000256" key="6">
    <source>
        <dbReference type="ARBA" id="ARBA00022840"/>
    </source>
</evidence>
<dbReference type="PANTHER" id="PTHR43766">
    <property type="entry name" value="TRYPTOPHAN--TRNA LIGASE, MITOCHONDRIAL"/>
    <property type="match status" value="1"/>
</dbReference>
<evidence type="ECO:0000256" key="1">
    <source>
        <dbReference type="ARBA" id="ARBA00004173"/>
    </source>
</evidence>
<organism evidence="11 12">
    <name type="scientific">Hydnum rufescens UP504</name>
    <dbReference type="NCBI Taxonomy" id="1448309"/>
    <lineage>
        <taxon>Eukaryota</taxon>
        <taxon>Fungi</taxon>
        <taxon>Dikarya</taxon>
        <taxon>Basidiomycota</taxon>
        <taxon>Agaricomycotina</taxon>
        <taxon>Agaricomycetes</taxon>
        <taxon>Cantharellales</taxon>
        <taxon>Hydnaceae</taxon>
        <taxon>Hydnum</taxon>
    </lineage>
</organism>
<evidence type="ECO:0000256" key="9">
    <source>
        <dbReference type="ARBA" id="ARBA00030268"/>
    </source>
</evidence>
<evidence type="ECO:0000313" key="12">
    <source>
        <dbReference type="Proteomes" id="UP000886523"/>
    </source>
</evidence>
<dbReference type="InterPro" id="IPR002305">
    <property type="entry name" value="aa-tRNA-synth_Ic"/>
</dbReference>
<evidence type="ECO:0000256" key="8">
    <source>
        <dbReference type="ARBA" id="ARBA00023146"/>
    </source>
</evidence>
<sequence length="373" mass="41052">MNVVRRLSTTARAGGTATTRSLGTCSTPRTVFSGIQPTGIPHLGNYLGALSNWVHLQETARSEDTFIYSVVGLHAITVSQDPTKLRRDRLDALTSLLAIGIDPKRSILFFQEDVQEHTELAWILGCLAPIGRLNRMTAYKATSPEASSDERLGLFAYPVLQAADILAYKATHVPVGEDQRQHLELTRDLATPSISNVPPKYSPFPKTPQVPPTKRILSLRDPSQKMSKSSPHVNSRILLTDTSSDIMLKIRKAITDSNFGITYDPINRPGISNLLRILHACRAPMRSHDTALEESEASTRLDDELHGATMASFKEAVADAVSARIGPIREEFARLRADEGYVRQVAREGANKAKDIASRTVREVKERIGLGQL</sequence>
<evidence type="ECO:0000313" key="11">
    <source>
        <dbReference type="EMBL" id="KAF9511173.1"/>
    </source>
</evidence>
<dbReference type="InterPro" id="IPR001412">
    <property type="entry name" value="aa-tRNA-synth_I_CS"/>
</dbReference>
<dbReference type="Proteomes" id="UP000886523">
    <property type="component" value="Unassembled WGS sequence"/>
</dbReference>
<dbReference type="NCBIfam" id="TIGR00233">
    <property type="entry name" value="trpS"/>
    <property type="match status" value="1"/>
</dbReference>
<dbReference type="EMBL" id="MU129004">
    <property type="protein sequence ID" value="KAF9511173.1"/>
    <property type="molecule type" value="Genomic_DNA"/>
</dbReference>
<dbReference type="OrthoDB" id="15808at2759"/>
<dbReference type="Gene3D" id="1.10.240.10">
    <property type="entry name" value="Tyrosyl-Transfer RNA Synthetase"/>
    <property type="match status" value="1"/>
</dbReference>
<evidence type="ECO:0000256" key="2">
    <source>
        <dbReference type="ARBA" id="ARBA00005594"/>
    </source>
</evidence>
<dbReference type="SUPFAM" id="SSF52374">
    <property type="entry name" value="Nucleotidylyl transferase"/>
    <property type="match status" value="1"/>
</dbReference>
<dbReference type="InterPro" id="IPR050203">
    <property type="entry name" value="Trp-tRNA_synthetase"/>
</dbReference>
<gene>
    <name evidence="11" type="ORF">BS47DRAFT_1373137</name>
</gene>
<keyword evidence="4 10" id="KW-0436">Ligase</keyword>
<evidence type="ECO:0000256" key="4">
    <source>
        <dbReference type="ARBA" id="ARBA00022598"/>
    </source>
</evidence>
<proteinExistence type="inferred from homology"/>
<dbReference type="CDD" id="cd00806">
    <property type="entry name" value="TrpRS_core"/>
    <property type="match status" value="1"/>
</dbReference>
<evidence type="ECO:0000256" key="10">
    <source>
        <dbReference type="RuleBase" id="RU363036"/>
    </source>
</evidence>
<dbReference type="PROSITE" id="PS00178">
    <property type="entry name" value="AA_TRNA_LIGASE_I"/>
    <property type="match status" value="1"/>
</dbReference>
<evidence type="ECO:0000256" key="5">
    <source>
        <dbReference type="ARBA" id="ARBA00022741"/>
    </source>
</evidence>
<keyword evidence="7 10" id="KW-0648">Protein biosynthesis</keyword>
<dbReference type="InterPro" id="IPR002306">
    <property type="entry name" value="Trp-tRNA-ligase"/>
</dbReference>
<dbReference type="AlphaFoldDB" id="A0A9P6ASK2"/>
<comment type="subcellular location">
    <subcellularLocation>
        <location evidence="1">Mitochondrion</location>
    </subcellularLocation>
</comment>
<dbReference type="GO" id="GO:0004830">
    <property type="term" value="F:tryptophan-tRNA ligase activity"/>
    <property type="evidence" value="ECO:0007669"/>
    <property type="project" value="UniProtKB-EC"/>
</dbReference>
<comment type="similarity">
    <text evidence="2 10">Belongs to the class-I aminoacyl-tRNA synthetase family.</text>
</comment>
<keyword evidence="6 10" id="KW-0067">ATP-binding</keyword>